<accession>A0A2J1DY18</accession>
<name>A0A2J1DY18_9CHLR</name>
<evidence type="ECO:0000313" key="1">
    <source>
        <dbReference type="EMBL" id="PKH47019.1"/>
    </source>
</evidence>
<dbReference type="AlphaFoldDB" id="A0A2J1DY18"/>
<reference evidence="1 2" key="1">
    <citation type="journal article" date="2017" name="FEMS Microbiol. Ecol.">
        <title>Reconstructed genomes of novel Dehalococcoides mccartyi strains from 1,2,3,4-tetrachlorodibenzo-p-dioxin-dechlorinating enrichment cultures reveal divergent reductive dehalogenase gene profiles.</title>
        <authorList>
            <person name="Dam H.T."/>
            <person name="Vollmers J."/>
            <person name="Kaster A.K."/>
            <person name="Haggblom M.M."/>
        </authorList>
    </citation>
    <scope>NUCLEOTIDE SEQUENCE [LARGE SCALE GENOMIC DNA]</scope>
    <source>
        <strain evidence="1 2">H1-3-2.001</strain>
    </source>
</reference>
<gene>
    <name evidence="1" type="ORF">CVH13_00794</name>
</gene>
<dbReference type="EMBL" id="PHFD01000151">
    <property type="protein sequence ID" value="PKH47019.1"/>
    <property type="molecule type" value="Genomic_DNA"/>
</dbReference>
<evidence type="ECO:0000313" key="2">
    <source>
        <dbReference type="Proteomes" id="UP000233649"/>
    </source>
</evidence>
<comment type="caution">
    <text evidence="1">The sequence shown here is derived from an EMBL/GenBank/DDBJ whole genome shotgun (WGS) entry which is preliminary data.</text>
</comment>
<sequence>MAFGTEQLAFFPANQTLLGKDQIQQCIFKGLMQKRHQFAPRQIRLAFTGLMLAVVAVYDRFVNIYIPVADFEVEAATGVRADPSFVMDGCTLTAKV</sequence>
<organism evidence="1 2">
    <name type="scientific">Dehalococcoides mccartyi</name>
    <dbReference type="NCBI Taxonomy" id="61435"/>
    <lineage>
        <taxon>Bacteria</taxon>
        <taxon>Bacillati</taxon>
        <taxon>Chloroflexota</taxon>
        <taxon>Dehalococcoidia</taxon>
        <taxon>Dehalococcoidales</taxon>
        <taxon>Dehalococcoidaceae</taxon>
        <taxon>Dehalococcoides</taxon>
    </lineage>
</organism>
<proteinExistence type="predicted"/>
<protein>
    <submittedName>
        <fullName evidence="1">Uncharacterized protein</fullName>
    </submittedName>
</protein>
<dbReference type="Proteomes" id="UP000233649">
    <property type="component" value="Unassembled WGS sequence"/>
</dbReference>